<evidence type="ECO:0000313" key="6">
    <source>
        <dbReference type="Proteomes" id="UP000272010"/>
    </source>
</evidence>
<dbReference type="SMART" id="SM00507">
    <property type="entry name" value="HNHc"/>
    <property type="match status" value="1"/>
</dbReference>
<evidence type="ECO:0000313" key="4">
    <source>
        <dbReference type="EMBL" id="AYF02636.1"/>
    </source>
</evidence>
<organism evidence="3 5">
    <name type="scientific">Paracoccus yeei</name>
    <dbReference type="NCBI Taxonomy" id="147645"/>
    <lineage>
        <taxon>Bacteria</taxon>
        <taxon>Pseudomonadati</taxon>
        <taxon>Pseudomonadota</taxon>
        <taxon>Alphaproteobacteria</taxon>
        <taxon>Rhodobacterales</taxon>
        <taxon>Paracoccaceae</taxon>
        <taxon>Paracoccus</taxon>
    </lineage>
</organism>
<gene>
    <name evidence="4" type="ORF">PY32053_03051</name>
    <name evidence="3" type="ORF">PYTT13_05555</name>
</gene>
<dbReference type="GO" id="GO:0003676">
    <property type="term" value="F:nucleic acid binding"/>
    <property type="evidence" value="ECO:0007669"/>
    <property type="project" value="InterPro"/>
</dbReference>
<feature type="region of interest" description="Disordered" evidence="1">
    <location>
        <begin position="91"/>
        <end position="118"/>
    </location>
</feature>
<dbReference type="GO" id="GO:0004519">
    <property type="term" value="F:endonuclease activity"/>
    <property type="evidence" value="ECO:0007669"/>
    <property type="project" value="UniProtKB-KW"/>
</dbReference>
<dbReference type="EMBL" id="CP031078">
    <property type="protein sequence ID" value="AYF02636.1"/>
    <property type="molecule type" value="Genomic_DNA"/>
</dbReference>
<proteinExistence type="predicted"/>
<dbReference type="EMBL" id="CP024422">
    <property type="protein sequence ID" value="ATQ55329.1"/>
    <property type="molecule type" value="Genomic_DNA"/>
</dbReference>
<reference evidence="6" key="3">
    <citation type="submission" date="2018-07" db="EMBL/GenBank/DDBJ databases">
        <title>Genome Structure of the Opportunistic Pathogen Paracoccus yeei (Alphaproteobacteria) and Identification of Putative Virulence Factors.</title>
        <authorList>
            <person name="Lasek R."/>
            <person name="Szuplewska M."/>
            <person name="Mitura M."/>
            <person name="Decewicz P."/>
            <person name="Chmielowska C."/>
            <person name="Pawlot A."/>
            <person name="Sentkowska D."/>
            <person name="Czarnecki J."/>
            <person name="Bartosik D."/>
        </authorList>
    </citation>
    <scope>NUCLEOTIDE SEQUENCE [LARGE SCALE GENOMIC DNA]</scope>
    <source>
        <strain evidence="6">CCUG 32053</strain>
    </source>
</reference>
<evidence type="ECO:0000313" key="3">
    <source>
        <dbReference type="EMBL" id="ATQ55329.1"/>
    </source>
</evidence>
<dbReference type="Pfam" id="PF01844">
    <property type="entry name" value="HNH"/>
    <property type="match status" value="1"/>
</dbReference>
<protein>
    <submittedName>
        <fullName evidence="3">HNH endonuclease</fullName>
    </submittedName>
</protein>
<dbReference type="AlphaFoldDB" id="A0A2D2BYU4"/>
<dbReference type="Proteomes" id="UP000229314">
    <property type="component" value="Chromosome"/>
</dbReference>
<feature type="domain" description="HNH nuclease" evidence="2">
    <location>
        <begin position="53"/>
        <end position="102"/>
    </location>
</feature>
<keyword evidence="3" id="KW-0378">Hydrolase</keyword>
<dbReference type="CDD" id="cd00085">
    <property type="entry name" value="HNHc"/>
    <property type="match status" value="1"/>
</dbReference>
<sequence>MPTRAPRICSCGKVVASGAACPCQAKRAAERKAAFDKKRGTASQRGLGADWRKVRDAHIARFPNCWCGAPAVDVDHIVPRRIAPERRLDPSNLQSLCKKHHSGAKQREERRLYGKAQQ</sequence>
<reference evidence="3 5" key="1">
    <citation type="submission" date="2017-10" db="EMBL/GenBank/DDBJ databases">
        <title>Complete genome sequence of Paracoccus yeei TT13 isolated from human skin.</title>
        <authorList>
            <person name="Lee K."/>
            <person name="Lim J.Y."/>
            <person name="Hwang I."/>
        </authorList>
    </citation>
    <scope>NUCLEOTIDE SEQUENCE [LARGE SCALE GENOMIC DNA]</scope>
    <source>
        <strain evidence="3 5">TT13</strain>
    </source>
</reference>
<dbReference type="Proteomes" id="UP000272010">
    <property type="component" value="Chromosome"/>
</dbReference>
<dbReference type="GO" id="GO:0008270">
    <property type="term" value="F:zinc ion binding"/>
    <property type="evidence" value="ECO:0007669"/>
    <property type="project" value="InterPro"/>
</dbReference>
<evidence type="ECO:0000256" key="1">
    <source>
        <dbReference type="SAM" id="MobiDB-lite"/>
    </source>
</evidence>
<keyword evidence="3" id="KW-0540">Nuclease</keyword>
<dbReference type="InterPro" id="IPR002711">
    <property type="entry name" value="HNH"/>
</dbReference>
<accession>A0A2D2BYU4</accession>
<keyword evidence="3" id="KW-0255">Endonuclease</keyword>
<evidence type="ECO:0000259" key="2">
    <source>
        <dbReference type="SMART" id="SM00507"/>
    </source>
</evidence>
<name>A0A2D2BYU4_9RHOB</name>
<reference evidence="4" key="2">
    <citation type="journal article" date="2018" name="Front. Microbiol.">
        <title>Genome Structure of the Opportunistic Pathogen Paracoccus yeei (Alphaproteobacteria) and Identification of Putative Virulence Factors.</title>
        <authorList>
            <person name="Lasek R."/>
            <person name="Szuplewska M."/>
            <person name="Mitura M."/>
            <person name="Decewicz P."/>
            <person name="Chmielowska C."/>
            <person name="Pawlot A."/>
            <person name="Sentkowska D."/>
            <person name="Czarnecki J."/>
            <person name="Bartosik D."/>
        </authorList>
    </citation>
    <scope>NUCLEOTIDE SEQUENCE</scope>
    <source>
        <strain evidence="4">CCUG 32053</strain>
    </source>
</reference>
<dbReference type="InterPro" id="IPR003615">
    <property type="entry name" value="HNH_nuc"/>
</dbReference>
<dbReference type="Gene3D" id="1.10.30.50">
    <property type="match status" value="1"/>
</dbReference>
<dbReference type="GeneID" id="78897138"/>
<dbReference type="RefSeq" id="WP_099648465.1">
    <property type="nucleotide sequence ID" value="NZ_CAJGAB010000008.1"/>
</dbReference>
<evidence type="ECO:0000313" key="5">
    <source>
        <dbReference type="Proteomes" id="UP000229314"/>
    </source>
</evidence>